<name>A0A556V4T0_BAGYA</name>
<sequence length="67" mass="7486">MQLELPKENISKTRFFGHARARFMLVHVKRSVPPCEVLKKRVVLNGQLHCASLPASPNHVAPQGCLV</sequence>
<dbReference type="EMBL" id="VCAZ01000118">
    <property type="protein sequence ID" value="TSU49986.1"/>
    <property type="molecule type" value="Genomic_DNA"/>
</dbReference>
<dbReference type="AlphaFoldDB" id="A0A556V4T0"/>
<reference evidence="1 2" key="1">
    <citation type="journal article" date="2019" name="Genome Biol. Evol.">
        <title>Whole-Genome Sequencing of the Giant Devil Catfish, Bagarius yarrelli.</title>
        <authorList>
            <person name="Jiang W."/>
            <person name="Lv Y."/>
            <person name="Cheng L."/>
            <person name="Yang K."/>
            <person name="Chao B."/>
            <person name="Wang X."/>
            <person name="Li Y."/>
            <person name="Pan X."/>
            <person name="You X."/>
            <person name="Zhang Y."/>
            <person name="Yang J."/>
            <person name="Li J."/>
            <person name="Zhang X."/>
            <person name="Liu S."/>
            <person name="Sun C."/>
            <person name="Yang J."/>
            <person name="Shi Q."/>
        </authorList>
    </citation>
    <scope>NUCLEOTIDE SEQUENCE [LARGE SCALE GENOMIC DNA]</scope>
    <source>
        <strain evidence="1">JWS20170419001</strain>
        <tissue evidence="1">Muscle</tissue>
    </source>
</reference>
<evidence type="ECO:0000313" key="2">
    <source>
        <dbReference type="Proteomes" id="UP000319801"/>
    </source>
</evidence>
<proteinExistence type="predicted"/>
<dbReference type="Proteomes" id="UP000319801">
    <property type="component" value="Unassembled WGS sequence"/>
</dbReference>
<protein>
    <submittedName>
        <fullName evidence="1">Uncharacterized protein</fullName>
    </submittedName>
</protein>
<keyword evidence="2" id="KW-1185">Reference proteome</keyword>
<evidence type="ECO:0000313" key="1">
    <source>
        <dbReference type="EMBL" id="TSU49986.1"/>
    </source>
</evidence>
<gene>
    <name evidence="1" type="ORF">Baya_12915</name>
</gene>
<accession>A0A556V4T0</accession>
<comment type="caution">
    <text evidence="1">The sequence shown here is derived from an EMBL/GenBank/DDBJ whole genome shotgun (WGS) entry which is preliminary data.</text>
</comment>
<organism evidence="1 2">
    <name type="scientific">Bagarius yarrelli</name>
    <name type="common">Goonch</name>
    <name type="synonym">Bagrus yarrelli</name>
    <dbReference type="NCBI Taxonomy" id="175774"/>
    <lineage>
        <taxon>Eukaryota</taxon>
        <taxon>Metazoa</taxon>
        <taxon>Chordata</taxon>
        <taxon>Craniata</taxon>
        <taxon>Vertebrata</taxon>
        <taxon>Euteleostomi</taxon>
        <taxon>Actinopterygii</taxon>
        <taxon>Neopterygii</taxon>
        <taxon>Teleostei</taxon>
        <taxon>Ostariophysi</taxon>
        <taxon>Siluriformes</taxon>
        <taxon>Sisoridae</taxon>
        <taxon>Sisorinae</taxon>
        <taxon>Bagarius</taxon>
    </lineage>
</organism>